<proteinExistence type="predicted"/>
<dbReference type="InterPro" id="IPR024983">
    <property type="entry name" value="CHAT_dom"/>
</dbReference>
<dbReference type="Gene3D" id="1.25.40.10">
    <property type="entry name" value="Tetratricopeptide repeat domain"/>
    <property type="match status" value="2"/>
</dbReference>
<dbReference type="Proteomes" id="UP000243542">
    <property type="component" value="Unassembled WGS sequence"/>
</dbReference>
<feature type="domain" description="CHAT" evidence="2">
    <location>
        <begin position="47"/>
        <end position="302"/>
    </location>
</feature>
<dbReference type="RefSeq" id="WP_098514614.1">
    <property type="nucleotide sequence ID" value="NZ_JBIAKZ010000054.1"/>
</dbReference>
<gene>
    <name evidence="3" type="ORF">ATK36_6258</name>
</gene>
<evidence type="ECO:0000313" key="4">
    <source>
        <dbReference type="Proteomes" id="UP000243542"/>
    </source>
</evidence>
<keyword evidence="4" id="KW-1185">Reference proteome</keyword>
<dbReference type="InterPro" id="IPR011990">
    <property type="entry name" value="TPR-like_helical_dom_sf"/>
</dbReference>
<protein>
    <submittedName>
        <fullName evidence="3">Tetratricopeptide repeat protein</fullName>
    </submittedName>
</protein>
<accession>A0A2A9FJ91</accession>
<organism evidence="3 4">
    <name type="scientific">Amycolatopsis sulphurea</name>
    <dbReference type="NCBI Taxonomy" id="76022"/>
    <lineage>
        <taxon>Bacteria</taxon>
        <taxon>Bacillati</taxon>
        <taxon>Actinomycetota</taxon>
        <taxon>Actinomycetes</taxon>
        <taxon>Pseudonocardiales</taxon>
        <taxon>Pseudonocardiaceae</taxon>
        <taxon>Amycolatopsis</taxon>
    </lineage>
</organism>
<dbReference type="Pfam" id="PF13424">
    <property type="entry name" value="TPR_12"/>
    <property type="match status" value="2"/>
</dbReference>
<dbReference type="Pfam" id="PF13181">
    <property type="entry name" value="TPR_8"/>
    <property type="match status" value="1"/>
</dbReference>
<dbReference type="Gene3D" id="3.40.50.300">
    <property type="entry name" value="P-loop containing nucleotide triphosphate hydrolases"/>
    <property type="match status" value="1"/>
</dbReference>
<dbReference type="InterPro" id="IPR019734">
    <property type="entry name" value="TPR_rpt"/>
</dbReference>
<dbReference type="PANTHER" id="PTHR47691">
    <property type="entry name" value="REGULATOR-RELATED"/>
    <property type="match status" value="1"/>
</dbReference>
<dbReference type="InterPro" id="IPR027417">
    <property type="entry name" value="P-loop_NTPase"/>
</dbReference>
<dbReference type="SMART" id="SM00028">
    <property type="entry name" value="TPR"/>
    <property type="match status" value="6"/>
</dbReference>
<dbReference type="SUPFAM" id="SSF52540">
    <property type="entry name" value="P-loop containing nucleoside triphosphate hydrolases"/>
    <property type="match status" value="1"/>
</dbReference>
<evidence type="ECO:0000256" key="1">
    <source>
        <dbReference type="SAM" id="MobiDB-lite"/>
    </source>
</evidence>
<dbReference type="EMBL" id="PDJK01000002">
    <property type="protein sequence ID" value="PFG50993.1"/>
    <property type="molecule type" value="Genomic_DNA"/>
</dbReference>
<name>A0A2A9FJ91_9PSEU</name>
<comment type="caution">
    <text evidence="3">The sequence shown here is derived from an EMBL/GenBank/DDBJ whole genome shotgun (WGS) entry which is preliminary data.</text>
</comment>
<feature type="region of interest" description="Disordered" evidence="1">
    <location>
        <begin position="332"/>
        <end position="379"/>
    </location>
</feature>
<dbReference type="PANTHER" id="PTHR47691:SF3">
    <property type="entry name" value="HTH-TYPE TRANSCRIPTIONAL REGULATOR RV0890C-RELATED"/>
    <property type="match status" value="1"/>
</dbReference>
<dbReference type="Pfam" id="PF12770">
    <property type="entry name" value="CHAT"/>
    <property type="match status" value="1"/>
</dbReference>
<dbReference type="SUPFAM" id="SSF48452">
    <property type="entry name" value="TPR-like"/>
    <property type="match status" value="3"/>
</dbReference>
<evidence type="ECO:0000259" key="2">
    <source>
        <dbReference type="Pfam" id="PF12770"/>
    </source>
</evidence>
<sequence length="1385" mass="146813">MSTLVIGSDEVVLRAGGEVARHRHDGPDDRLRELVRQLANRPSAAVARELGELLGQRFLGGAIGPALTRERGGLAVEAAGEELADLPWEAAIPPGWAVPLAERLDVCRAVAVPAAAAGQRPSGPVRILAVIGSPDAEGGELLDHERELARILDSVDPGRRRRAEVRVLEWGSTAAIAATLATEPCDVLHLSCHGRPGYLLLETPSGEPDHVDAARFLAEALPPGAPVPLVVLTGCATALATPFDPAGLGRGLVRAGIPAVLAMRGQVGDHYAIALCGALYERLADGLDPRTAVSAARRELAGEAAEWIAPVLFLANGNPPVLVPGVVGGPPAWGDGSTEPSGPADAPGSHSTHDTAPGNENSSPTEPHQPAGALGWRDRPPGYFVGRRAAIRRLGREPRGVLLHGIGGVGKTSLAGELASRAERDGAVVVALTGQVTVDAIVDETRASLSRYCTRNGLAADHPARRVVTELSRPGRTGAEAVSLVGECGLPVLLVLDNAEDDLASFSDGELTEFLTGWLRRGRVVLTSRVPFEIAGLPAYQVGPLNWPETRKLCWRLPGLAALPAASQRVAWQQLGGHPRALEYLDALLRAGNARFADVSARLAAARDRLPAGFAGAVAEAGALIADDVLLPELLARVDGDPLARRLLLGASVYRNPVDRTGLAWQVGQLREADAPEQSEIPPLTVPSGLDAAISSLARLGLLAPAEGGQLVHPVTRGALHRDVVPGELAGAHLRAAGYWMWRLRLRGADDPVDVGMLIEAVHHYFAGGDLAQAAEIVELTVGELDTRGRWAWAEQLGTQAREWVPESEIAAVLTLSLASVRHMRGDSEGAEQFAADALQRFERLGQRENVAAARHQLGIIAHQRGEHRRAGQLYRQGLATYEELGDGNGIGTACHQLAQLAEQEGDTALAEQYLERSLAGARGADDLSGVARATHELGRFAASRGDYVKAESCYLAARNGFARLGDRVLVANTETVLAAIARRQWRFDQAGERLRSALDVFEEIGAADRMAECHLSLGKLARDRQDYPWAETCLVTAAGLLDEAGAWLLAAEVLGLVGEVRTLGGNLPSAVLATTEALARLETAGEPPRNLDLWHAIQYAGLGEAAFSDLVCQALGPEEGQYTVENAGQVLAMSSVAGLYHSLGMDAAEREPGAAWGYFHAALPGYEADGNLPGVVHTQEQLGVIAMEQGELDHAERYLTRSLAGHEQLGDPGNVAIGHHLLGLLLQRRRSWAAADEHLSVSIAIKQRIGDRAGESNSRFHLGRSAEDQGRLDRAEEIYYECLAADMASGDRAGQAVTEAQIGIVLGKRGLAAESVPWLVRALLVHLELGSRQAARQLTVLRERRRALGEAGFRAKLGECADGAAAEQVLRHTELLPGTEDVDG</sequence>
<evidence type="ECO:0000313" key="3">
    <source>
        <dbReference type="EMBL" id="PFG50993.1"/>
    </source>
</evidence>
<reference evidence="3 4" key="1">
    <citation type="submission" date="2017-10" db="EMBL/GenBank/DDBJ databases">
        <title>Sequencing the genomes of 1000 actinobacteria strains.</title>
        <authorList>
            <person name="Klenk H.-P."/>
        </authorList>
    </citation>
    <scope>NUCLEOTIDE SEQUENCE [LARGE SCALE GENOMIC DNA]</scope>
    <source>
        <strain evidence="3 4">DSM 46092</strain>
    </source>
</reference>